<dbReference type="EMBL" id="BMZQ01000001">
    <property type="protein sequence ID" value="GHD08832.1"/>
    <property type="molecule type" value="Genomic_DNA"/>
</dbReference>
<sequence length="82" mass="9675">MRKGIWMMLGLTLVAAGCQTITPEERRARDEAECRSYGFTKRNDAFAECLQRLELDRRDARREALRYDPWPMIYPGGFVVYR</sequence>
<comment type="caution">
    <text evidence="1">The sequence shown here is derived from an EMBL/GenBank/DDBJ whole genome shotgun (WGS) entry which is preliminary data.</text>
</comment>
<evidence type="ECO:0000313" key="1">
    <source>
        <dbReference type="EMBL" id="GHD08832.1"/>
    </source>
</evidence>
<dbReference type="AlphaFoldDB" id="A0A8J3DUP5"/>
<accession>A0A8J3DUP5</accession>
<protein>
    <recommendedName>
        <fullName evidence="3">Lipoprotein</fullName>
    </recommendedName>
</protein>
<proteinExistence type="predicted"/>
<evidence type="ECO:0008006" key="3">
    <source>
        <dbReference type="Google" id="ProtNLM"/>
    </source>
</evidence>
<dbReference type="RefSeq" id="WP_189501952.1">
    <property type="nucleotide sequence ID" value="NZ_BMZQ01000001.1"/>
</dbReference>
<reference evidence="1" key="2">
    <citation type="submission" date="2020-09" db="EMBL/GenBank/DDBJ databases">
        <authorList>
            <person name="Sun Q."/>
            <person name="Kim S."/>
        </authorList>
    </citation>
    <scope>NUCLEOTIDE SEQUENCE</scope>
    <source>
        <strain evidence="1">KCTC 42249</strain>
    </source>
</reference>
<evidence type="ECO:0000313" key="2">
    <source>
        <dbReference type="Proteomes" id="UP000630142"/>
    </source>
</evidence>
<dbReference type="Proteomes" id="UP000630142">
    <property type="component" value="Unassembled WGS sequence"/>
</dbReference>
<keyword evidence="2" id="KW-1185">Reference proteome</keyword>
<reference evidence="1" key="1">
    <citation type="journal article" date="2014" name="Int. J. Syst. Evol. Microbiol.">
        <title>Complete genome sequence of Corynebacterium casei LMG S-19264T (=DSM 44701T), isolated from a smear-ripened cheese.</title>
        <authorList>
            <consortium name="US DOE Joint Genome Institute (JGI-PGF)"/>
            <person name="Walter F."/>
            <person name="Albersmeier A."/>
            <person name="Kalinowski J."/>
            <person name="Ruckert C."/>
        </authorList>
    </citation>
    <scope>NUCLEOTIDE SEQUENCE</scope>
    <source>
        <strain evidence="1">KCTC 42249</strain>
    </source>
</reference>
<name>A0A8J3DUP5_9HYPH</name>
<gene>
    <name evidence="1" type="ORF">GCM10016234_08800</name>
</gene>
<organism evidence="1 2">
    <name type="scientific">Tianweitania populi</name>
    <dbReference type="NCBI Taxonomy" id="1607949"/>
    <lineage>
        <taxon>Bacteria</taxon>
        <taxon>Pseudomonadati</taxon>
        <taxon>Pseudomonadota</taxon>
        <taxon>Alphaproteobacteria</taxon>
        <taxon>Hyphomicrobiales</taxon>
        <taxon>Phyllobacteriaceae</taxon>
        <taxon>Tianweitania</taxon>
    </lineage>
</organism>
<dbReference type="PROSITE" id="PS51257">
    <property type="entry name" value="PROKAR_LIPOPROTEIN"/>
    <property type="match status" value="1"/>
</dbReference>